<comment type="subcellular location">
    <subcellularLocation>
        <location evidence="1">Cytoplasm</location>
        <location evidence="1">Cytoskeleton</location>
        <location evidence="1">Cilium axoneme</location>
    </subcellularLocation>
</comment>
<evidence type="ECO:0000256" key="1">
    <source>
        <dbReference type="ARBA" id="ARBA00004430"/>
    </source>
</evidence>
<evidence type="ECO:0000256" key="3">
    <source>
        <dbReference type="ARBA" id="ARBA00022737"/>
    </source>
</evidence>
<keyword evidence="6" id="KW-1185">Reference proteome</keyword>
<dbReference type="EMBL" id="CAXHTA020000004">
    <property type="protein sequence ID" value="CAL5220612.1"/>
    <property type="molecule type" value="Genomic_DNA"/>
</dbReference>
<proteinExistence type="predicted"/>
<protein>
    <submittedName>
        <fullName evidence="5">G2654 protein</fullName>
    </submittedName>
</protein>
<dbReference type="SMART" id="SM00369">
    <property type="entry name" value="LRR_TYP"/>
    <property type="match status" value="3"/>
</dbReference>
<reference evidence="5 6" key="1">
    <citation type="submission" date="2024-06" db="EMBL/GenBank/DDBJ databases">
        <authorList>
            <person name="Kraege A."/>
            <person name="Thomma B."/>
        </authorList>
    </citation>
    <scope>NUCLEOTIDE SEQUENCE [LARGE SCALE GENOMIC DNA]</scope>
</reference>
<gene>
    <name evidence="5" type="primary">g2654</name>
    <name evidence="5" type="ORF">VP750_LOCUS2271</name>
</gene>
<evidence type="ECO:0000259" key="4">
    <source>
        <dbReference type="Pfam" id="PF23211"/>
    </source>
</evidence>
<dbReference type="Proteomes" id="UP001497392">
    <property type="component" value="Unassembled WGS sequence"/>
</dbReference>
<name>A0ABP1FRC2_9CHLO</name>
<sequence>MLAHNAITALPQGVACMTALQRLDLRSNRLQALPAALGQVSSLQELDASENLLEALPESLGRLTSLRTLLLDKNRLRGVPAEVLRGCSSLARLSLHGNPLTIEQLRAADGFREFNARRCARCDKQIDMQVFNPSGGFDEGADQVQWQSWAPSGQR</sequence>
<evidence type="ECO:0000256" key="2">
    <source>
        <dbReference type="ARBA" id="ARBA00022614"/>
    </source>
</evidence>
<dbReference type="Pfam" id="PF23211">
    <property type="entry name" value="LRR_LRWD1"/>
    <property type="match status" value="1"/>
</dbReference>
<dbReference type="PANTHER" id="PTHR48051">
    <property type="match status" value="1"/>
</dbReference>
<dbReference type="Gene3D" id="3.80.10.10">
    <property type="entry name" value="Ribonuclease Inhibitor"/>
    <property type="match status" value="1"/>
</dbReference>
<accession>A0ABP1FRC2</accession>
<organism evidence="5 6">
    <name type="scientific">Coccomyxa viridis</name>
    <dbReference type="NCBI Taxonomy" id="1274662"/>
    <lineage>
        <taxon>Eukaryota</taxon>
        <taxon>Viridiplantae</taxon>
        <taxon>Chlorophyta</taxon>
        <taxon>core chlorophytes</taxon>
        <taxon>Trebouxiophyceae</taxon>
        <taxon>Trebouxiophyceae incertae sedis</taxon>
        <taxon>Coccomyxaceae</taxon>
        <taxon>Coccomyxa</taxon>
    </lineage>
</organism>
<keyword evidence="3" id="KW-0677">Repeat</keyword>
<evidence type="ECO:0000313" key="5">
    <source>
        <dbReference type="EMBL" id="CAL5220612.1"/>
    </source>
</evidence>
<dbReference type="InterPro" id="IPR056363">
    <property type="entry name" value="LRR_LRWD1_dom"/>
</dbReference>
<dbReference type="SUPFAM" id="SSF52058">
    <property type="entry name" value="L domain-like"/>
    <property type="match status" value="1"/>
</dbReference>
<keyword evidence="2" id="KW-0433">Leucine-rich repeat</keyword>
<dbReference type="InterPro" id="IPR003591">
    <property type="entry name" value="Leu-rich_rpt_typical-subtyp"/>
</dbReference>
<dbReference type="InterPro" id="IPR050216">
    <property type="entry name" value="LRR_domain-containing"/>
</dbReference>
<feature type="domain" description="Leucine-rich repeat and WD repeat-containing protein 1 LRR" evidence="4">
    <location>
        <begin position="20"/>
        <end position="100"/>
    </location>
</feature>
<dbReference type="InterPro" id="IPR032675">
    <property type="entry name" value="LRR_dom_sf"/>
</dbReference>
<comment type="caution">
    <text evidence="5">The sequence shown here is derived from an EMBL/GenBank/DDBJ whole genome shotgun (WGS) entry which is preliminary data.</text>
</comment>
<dbReference type="PANTHER" id="PTHR48051:SF1">
    <property type="entry name" value="RAS SUPPRESSOR PROTEIN 1"/>
    <property type="match status" value="1"/>
</dbReference>
<evidence type="ECO:0000313" key="6">
    <source>
        <dbReference type="Proteomes" id="UP001497392"/>
    </source>
</evidence>